<protein>
    <recommendedName>
        <fullName evidence="3">Lysozyme inhibitor LprI-like N-terminal domain-containing protein</fullName>
    </recommendedName>
</protein>
<evidence type="ECO:0000313" key="4">
    <source>
        <dbReference type="EMBL" id="SEA57257.1"/>
    </source>
</evidence>
<evidence type="ECO:0000256" key="2">
    <source>
        <dbReference type="SAM" id="SignalP"/>
    </source>
</evidence>
<dbReference type="Pfam" id="PF07007">
    <property type="entry name" value="LprI"/>
    <property type="match status" value="2"/>
</dbReference>
<dbReference type="AlphaFoldDB" id="A0A1H4CA66"/>
<keyword evidence="5" id="KW-1185">Reference proteome</keyword>
<proteinExistence type="predicted"/>
<dbReference type="InterPro" id="IPR009739">
    <property type="entry name" value="LprI-like_N"/>
</dbReference>
<dbReference type="RefSeq" id="WP_090532803.1">
    <property type="nucleotide sequence ID" value="NZ_FNRQ01000002.1"/>
</dbReference>
<feature type="region of interest" description="Disordered" evidence="1">
    <location>
        <begin position="143"/>
        <end position="163"/>
    </location>
</feature>
<feature type="signal peptide" evidence="2">
    <location>
        <begin position="1"/>
        <end position="29"/>
    </location>
</feature>
<dbReference type="STRING" id="83784.SAMN05192564_102203"/>
<dbReference type="Gene3D" id="1.20.1270.180">
    <property type="match status" value="2"/>
</dbReference>
<gene>
    <name evidence="4" type="ORF">SAMN05192564_102203</name>
</gene>
<feature type="chain" id="PRO_5011581587" description="Lysozyme inhibitor LprI-like N-terminal domain-containing protein" evidence="2">
    <location>
        <begin position="30"/>
        <end position="237"/>
    </location>
</feature>
<evidence type="ECO:0000259" key="3">
    <source>
        <dbReference type="Pfam" id="PF07007"/>
    </source>
</evidence>
<sequence length="237" mass="26182">MKGHLKAAVRAGWCAAVVALAVQSGVARAEVAAADPIDASMRTCLARSDMSSTAGQVQCMETARAAWQSASDLAYQQLLAKVKTSQRRGWERSQRSWKAWRDAEAPMLRAVFETTSGTMYVLFEADMQLQPVRDRALTLRAAANEANGGGGNKPSPRPRACSRDADCAHANRDLNRYYQRLHREMPSRERPKLVRAQRAWLGFRNVTMPLVDARGRIDIIGARVATLKRLSETVGND</sequence>
<dbReference type="Proteomes" id="UP000198638">
    <property type="component" value="Unassembled WGS sequence"/>
</dbReference>
<accession>A0A1H4CA66</accession>
<feature type="domain" description="Lysozyme inhibitor LprI-like N-terminal" evidence="3">
    <location>
        <begin position="46"/>
        <end position="139"/>
    </location>
</feature>
<keyword evidence="2" id="KW-0732">Signal</keyword>
<dbReference type="OrthoDB" id="9091223at2"/>
<evidence type="ECO:0000313" key="5">
    <source>
        <dbReference type="Proteomes" id="UP000198638"/>
    </source>
</evidence>
<reference evidence="5" key="1">
    <citation type="submission" date="2016-10" db="EMBL/GenBank/DDBJ databases">
        <authorList>
            <person name="Varghese N."/>
            <person name="Submissions S."/>
        </authorList>
    </citation>
    <scope>NUCLEOTIDE SEQUENCE [LARGE SCALE GENOMIC DNA]</scope>
    <source>
        <strain evidence="5">LMG 24000</strain>
    </source>
</reference>
<name>A0A1H4CA66_9BURK</name>
<feature type="domain" description="Lysozyme inhibitor LprI-like N-terminal" evidence="3">
    <location>
        <begin position="165"/>
        <end position="208"/>
    </location>
</feature>
<dbReference type="EMBL" id="FNRQ01000002">
    <property type="protein sequence ID" value="SEA57257.1"/>
    <property type="molecule type" value="Genomic_DNA"/>
</dbReference>
<evidence type="ECO:0000256" key="1">
    <source>
        <dbReference type="SAM" id="MobiDB-lite"/>
    </source>
</evidence>
<organism evidence="4 5">
    <name type="scientific">Paraburkholderia sartisoli</name>
    <dbReference type="NCBI Taxonomy" id="83784"/>
    <lineage>
        <taxon>Bacteria</taxon>
        <taxon>Pseudomonadati</taxon>
        <taxon>Pseudomonadota</taxon>
        <taxon>Betaproteobacteria</taxon>
        <taxon>Burkholderiales</taxon>
        <taxon>Burkholderiaceae</taxon>
        <taxon>Paraburkholderia</taxon>
    </lineage>
</organism>